<dbReference type="EMBL" id="LR031879">
    <property type="protein sequence ID" value="VDD57070.1"/>
    <property type="molecule type" value="Genomic_DNA"/>
</dbReference>
<sequence>MLMKEKNQWSNLVKGKIHLLLRYSMWAPTLTRIPTRFVPYFTFVPSFIIYFPFLLLLLLKSFFSFRVSSLAKIERSNSTRIQSES</sequence>
<keyword evidence="1" id="KW-0812">Transmembrane</keyword>
<gene>
    <name evidence="2" type="ORF">BOLC8T50299H</name>
</gene>
<reference evidence="2" key="1">
    <citation type="submission" date="2018-11" db="EMBL/GenBank/DDBJ databases">
        <authorList>
            <consortium name="Genoscope - CEA"/>
            <person name="William W."/>
        </authorList>
    </citation>
    <scope>NUCLEOTIDE SEQUENCE</scope>
</reference>
<protein>
    <submittedName>
        <fullName evidence="2">Uncharacterized protein</fullName>
    </submittedName>
</protein>
<accession>A0A3P6FX30</accession>
<keyword evidence="1" id="KW-0472">Membrane</keyword>
<evidence type="ECO:0000256" key="1">
    <source>
        <dbReference type="SAM" id="Phobius"/>
    </source>
</evidence>
<feature type="transmembrane region" description="Helical" evidence="1">
    <location>
        <begin position="37"/>
        <end position="59"/>
    </location>
</feature>
<proteinExistence type="predicted"/>
<dbReference type="AlphaFoldDB" id="A0A3P6FX30"/>
<evidence type="ECO:0000313" key="2">
    <source>
        <dbReference type="EMBL" id="VDD57070.1"/>
    </source>
</evidence>
<name>A0A3P6FX30_BRAOL</name>
<keyword evidence="1" id="KW-1133">Transmembrane helix</keyword>
<organism evidence="2">
    <name type="scientific">Brassica oleracea</name>
    <name type="common">Wild cabbage</name>
    <dbReference type="NCBI Taxonomy" id="3712"/>
    <lineage>
        <taxon>Eukaryota</taxon>
        <taxon>Viridiplantae</taxon>
        <taxon>Streptophyta</taxon>
        <taxon>Embryophyta</taxon>
        <taxon>Tracheophyta</taxon>
        <taxon>Spermatophyta</taxon>
        <taxon>Magnoliopsida</taxon>
        <taxon>eudicotyledons</taxon>
        <taxon>Gunneridae</taxon>
        <taxon>Pentapetalae</taxon>
        <taxon>rosids</taxon>
        <taxon>malvids</taxon>
        <taxon>Brassicales</taxon>
        <taxon>Brassicaceae</taxon>
        <taxon>Brassiceae</taxon>
        <taxon>Brassica</taxon>
    </lineage>
</organism>